<feature type="compositionally biased region" description="Basic and acidic residues" evidence="1">
    <location>
        <begin position="82"/>
        <end position="97"/>
    </location>
</feature>
<evidence type="ECO:0000256" key="1">
    <source>
        <dbReference type="SAM" id="MobiDB-lite"/>
    </source>
</evidence>
<dbReference type="Proteomes" id="UP001162164">
    <property type="component" value="Unassembled WGS sequence"/>
</dbReference>
<protein>
    <submittedName>
        <fullName evidence="2">Uncharacterized protein</fullName>
    </submittedName>
</protein>
<organism evidence="2 3">
    <name type="scientific">Molorchus minor</name>
    <dbReference type="NCBI Taxonomy" id="1323400"/>
    <lineage>
        <taxon>Eukaryota</taxon>
        <taxon>Metazoa</taxon>
        <taxon>Ecdysozoa</taxon>
        <taxon>Arthropoda</taxon>
        <taxon>Hexapoda</taxon>
        <taxon>Insecta</taxon>
        <taxon>Pterygota</taxon>
        <taxon>Neoptera</taxon>
        <taxon>Endopterygota</taxon>
        <taxon>Coleoptera</taxon>
        <taxon>Polyphaga</taxon>
        <taxon>Cucujiformia</taxon>
        <taxon>Chrysomeloidea</taxon>
        <taxon>Cerambycidae</taxon>
        <taxon>Lamiinae</taxon>
        <taxon>Monochamini</taxon>
        <taxon>Molorchus</taxon>
    </lineage>
</organism>
<gene>
    <name evidence="2" type="ORF">NQ317_017899</name>
</gene>
<accession>A0ABQ9IXX9</accession>
<dbReference type="EMBL" id="JAPWTJ010001923">
    <property type="protein sequence ID" value="KAJ8968846.1"/>
    <property type="molecule type" value="Genomic_DNA"/>
</dbReference>
<sequence length="97" mass="11730">MRKWQQRWDTADCGEWTRSLIGDIETWMGRKFGGINYFKRDNNKCIYCDEIDSRGMCSRECQRWAEQRRTMEYRKGRSATDAVEKSDKPYEEATKRK</sequence>
<evidence type="ECO:0000313" key="3">
    <source>
        <dbReference type="Proteomes" id="UP001162164"/>
    </source>
</evidence>
<comment type="caution">
    <text evidence="2">The sequence shown here is derived from an EMBL/GenBank/DDBJ whole genome shotgun (WGS) entry which is preliminary data.</text>
</comment>
<proteinExistence type="predicted"/>
<reference evidence="2" key="1">
    <citation type="journal article" date="2023" name="Insect Mol. Biol.">
        <title>Genome sequencing provides insights into the evolution of gene families encoding plant cell wall-degrading enzymes in longhorned beetles.</title>
        <authorList>
            <person name="Shin N.R."/>
            <person name="Okamura Y."/>
            <person name="Kirsch R."/>
            <person name="Pauchet Y."/>
        </authorList>
    </citation>
    <scope>NUCLEOTIDE SEQUENCE</scope>
    <source>
        <strain evidence="2">MMC_N1</strain>
    </source>
</reference>
<evidence type="ECO:0000313" key="2">
    <source>
        <dbReference type="EMBL" id="KAJ8968846.1"/>
    </source>
</evidence>
<feature type="region of interest" description="Disordered" evidence="1">
    <location>
        <begin position="75"/>
        <end position="97"/>
    </location>
</feature>
<keyword evidence="3" id="KW-1185">Reference proteome</keyword>
<name>A0ABQ9IXX9_9CUCU</name>